<feature type="compositionally biased region" description="Basic and acidic residues" evidence="1">
    <location>
        <begin position="396"/>
        <end position="405"/>
    </location>
</feature>
<reference evidence="2" key="1">
    <citation type="journal article" date="2023" name="Mol. Biol. Evol.">
        <title>Third-Generation Sequencing Reveals the Adaptive Role of the Epigenome in Three Deep-Sea Polychaetes.</title>
        <authorList>
            <person name="Perez M."/>
            <person name="Aroh O."/>
            <person name="Sun Y."/>
            <person name="Lan Y."/>
            <person name="Juniper S.K."/>
            <person name="Young C.R."/>
            <person name="Angers B."/>
            <person name="Qian P.Y."/>
        </authorList>
    </citation>
    <scope>NUCLEOTIDE SEQUENCE</scope>
    <source>
        <strain evidence="2">P08H-3</strain>
    </source>
</reference>
<organism evidence="2 3">
    <name type="scientific">Paralvinella palmiformis</name>
    <dbReference type="NCBI Taxonomy" id="53620"/>
    <lineage>
        <taxon>Eukaryota</taxon>
        <taxon>Metazoa</taxon>
        <taxon>Spiralia</taxon>
        <taxon>Lophotrochozoa</taxon>
        <taxon>Annelida</taxon>
        <taxon>Polychaeta</taxon>
        <taxon>Sedentaria</taxon>
        <taxon>Canalipalpata</taxon>
        <taxon>Terebellida</taxon>
        <taxon>Terebelliformia</taxon>
        <taxon>Alvinellidae</taxon>
        <taxon>Paralvinella</taxon>
    </lineage>
</organism>
<proteinExistence type="predicted"/>
<accession>A0AAD9N1H6</accession>
<dbReference type="PANTHER" id="PTHR46810">
    <property type="entry name" value="INACTIVE POLYGLYCYLASE TTLL10"/>
    <property type="match status" value="1"/>
</dbReference>
<gene>
    <name evidence="2" type="ORF">LSH36_358g02080</name>
</gene>
<feature type="region of interest" description="Disordered" evidence="1">
    <location>
        <begin position="184"/>
        <end position="460"/>
    </location>
</feature>
<dbReference type="PANTHER" id="PTHR46810:SF1">
    <property type="entry name" value="INACTIVE POLYGLYCYLASE TTLL10"/>
    <property type="match status" value="1"/>
</dbReference>
<feature type="compositionally biased region" description="Polar residues" evidence="1">
    <location>
        <begin position="358"/>
        <end position="376"/>
    </location>
</feature>
<feature type="compositionally biased region" description="Basic and acidic residues" evidence="1">
    <location>
        <begin position="303"/>
        <end position="315"/>
    </location>
</feature>
<feature type="compositionally biased region" description="Polar residues" evidence="1">
    <location>
        <begin position="423"/>
        <end position="433"/>
    </location>
</feature>
<dbReference type="AlphaFoldDB" id="A0AAD9N1H6"/>
<dbReference type="InterPro" id="IPR027752">
    <property type="entry name" value="TTLL10"/>
</dbReference>
<dbReference type="GO" id="GO:0070737">
    <property type="term" value="F:protein-glycine ligase activity, elongating"/>
    <property type="evidence" value="ECO:0007669"/>
    <property type="project" value="TreeGrafter"/>
</dbReference>
<feature type="compositionally biased region" description="Polar residues" evidence="1">
    <location>
        <begin position="213"/>
        <end position="231"/>
    </location>
</feature>
<evidence type="ECO:0000313" key="3">
    <source>
        <dbReference type="Proteomes" id="UP001208570"/>
    </source>
</evidence>
<protein>
    <submittedName>
        <fullName evidence="2">Uncharacterized protein</fullName>
    </submittedName>
</protein>
<dbReference type="EMBL" id="JAODUP010000358">
    <property type="protein sequence ID" value="KAK2151586.1"/>
    <property type="molecule type" value="Genomic_DNA"/>
</dbReference>
<dbReference type="Gene3D" id="3.30.470.20">
    <property type="entry name" value="ATP-grasp fold, B domain"/>
    <property type="match status" value="1"/>
</dbReference>
<dbReference type="SUPFAM" id="SSF56059">
    <property type="entry name" value="Glutathione synthetase ATP-binding domain-like"/>
    <property type="match status" value="1"/>
</dbReference>
<name>A0AAD9N1H6_9ANNE</name>
<sequence>MRGVSNKTKGKIHRPLNRIIQRYIHNPLLIHNKKFDIRSYMLVASTSPYLVVYKKGYIRLSMFEYENKYENLAMHLTNQTKMKQIMTYCFNAVKNKFHRKVGYFDLYGFDFMIDTDMKVWLIEVNVNPSLATNCEMLREVVPGVVKETLYIVIDCFEKARKGKPVMPCQAIKESEVLFYESQSKSKGSSWGGSPDRQQHRSKSISPVRRPHTLSPNKELTSRTTENTSQGKRSIVSLKPGMKPIPTSTYSYGSKTPGFVGGSQPSSSASRMSANLALARSSYLQERAPLTRSPIKSSIGTAGEKQDTKQSSKSKSEQNTGSIDTGKANKSGESSVASEKQKEQIRQRSPKTPKGESKLQASNAAENKGTEASSSKAMTKEPAGEKQAVSPKSAMDGSEKNKDTQKVKKSAKLNSDQVTEEGTKSINTDSSVSTKMLHAHGASSKKPVRSTIAEERASRGS</sequence>
<evidence type="ECO:0000313" key="2">
    <source>
        <dbReference type="EMBL" id="KAK2151586.1"/>
    </source>
</evidence>
<feature type="compositionally biased region" description="Basic and acidic residues" evidence="1">
    <location>
        <begin position="451"/>
        <end position="460"/>
    </location>
</feature>
<dbReference type="InterPro" id="IPR004344">
    <property type="entry name" value="TTL/TTLL_fam"/>
</dbReference>
<dbReference type="Pfam" id="PF03133">
    <property type="entry name" value="TTL"/>
    <property type="match status" value="2"/>
</dbReference>
<evidence type="ECO:0000256" key="1">
    <source>
        <dbReference type="SAM" id="MobiDB-lite"/>
    </source>
</evidence>
<comment type="caution">
    <text evidence="2">The sequence shown here is derived from an EMBL/GenBank/DDBJ whole genome shotgun (WGS) entry which is preliminary data.</text>
</comment>
<feature type="compositionally biased region" description="Low complexity" evidence="1">
    <location>
        <begin position="265"/>
        <end position="281"/>
    </location>
</feature>
<dbReference type="PROSITE" id="PS51221">
    <property type="entry name" value="TTL"/>
    <property type="match status" value="1"/>
</dbReference>
<dbReference type="Proteomes" id="UP001208570">
    <property type="component" value="Unassembled WGS sequence"/>
</dbReference>
<keyword evidence="3" id="KW-1185">Reference proteome</keyword>
<feature type="compositionally biased region" description="Low complexity" evidence="1">
    <location>
        <begin position="184"/>
        <end position="193"/>
    </location>
</feature>